<dbReference type="OrthoDB" id="9770517at2"/>
<reference evidence="3 4" key="1">
    <citation type="journal article" date="2011" name="J. Bacteriol.">
        <title>Genome sequence of Methyloversatilis universalis FAM5T, a methylotrophic representative of the order Rhodocyclales.</title>
        <authorList>
            <person name="Kittichotirat W."/>
            <person name="Good N.M."/>
            <person name="Hall R."/>
            <person name="Bringel F."/>
            <person name="Lajus A."/>
            <person name="Medigue C."/>
            <person name="Smalley N.E."/>
            <person name="Beck D."/>
            <person name="Bumgarner R."/>
            <person name="Vuilleumier S."/>
            <person name="Kalyuzhnaya M.G."/>
        </authorList>
    </citation>
    <scope>NUCLEOTIDE SEQUENCE [LARGE SCALE GENOMIC DNA]</scope>
    <source>
        <strain evidence="4">ATCC BAA-1314 / JCM 13912 / FAM5</strain>
    </source>
</reference>
<dbReference type="eggNOG" id="COG1538">
    <property type="taxonomic scope" value="Bacteria"/>
</dbReference>
<dbReference type="EMBL" id="AFHG01000052">
    <property type="protein sequence ID" value="EGK71317.1"/>
    <property type="molecule type" value="Genomic_DNA"/>
</dbReference>
<dbReference type="NCBIfam" id="TIGR01845">
    <property type="entry name" value="outer_NodT"/>
    <property type="match status" value="1"/>
</dbReference>
<protein>
    <submittedName>
        <fullName evidence="3">Outer membrane lipoprotein, NodT</fullName>
    </submittedName>
</protein>
<evidence type="ECO:0000313" key="4">
    <source>
        <dbReference type="Proteomes" id="UP000005019"/>
    </source>
</evidence>
<accession>F5REI9</accession>
<dbReference type="Proteomes" id="UP000005019">
    <property type="component" value="Unassembled WGS sequence"/>
</dbReference>
<evidence type="ECO:0000313" key="3">
    <source>
        <dbReference type="EMBL" id="EGK71317.1"/>
    </source>
</evidence>
<dbReference type="STRING" id="1000565.METUNv1_02707"/>
<keyword evidence="2" id="KW-0564">Palmitate</keyword>
<organism evidence="3 4">
    <name type="scientific">Methyloversatilis universalis (strain ATCC BAA-1314 / DSM 25237 / JCM 13912 / CCUG 52030 / FAM5)</name>
    <dbReference type="NCBI Taxonomy" id="1000565"/>
    <lineage>
        <taxon>Bacteria</taxon>
        <taxon>Pseudomonadati</taxon>
        <taxon>Pseudomonadota</taxon>
        <taxon>Betaproteobacteria</taxon>
        <taxon>Nitrosomonadales</taxon>
        <taxon>Sterolibacteriaceae</taxon>
        <taxon>Methyloversatilis</taxon>
    </lineage>
</organism>
<dbReference type="PROSITE" id="PS51257">
    <property type="entry name" value="PROKAR_LIPOPROTEIN"/>
    <property type="match status" value="1"/>
</dbReference>
<sequence>MKKKTLTPLLAPVLAALIAGCTTVGPDHQRPAFDLPADYRAADGWKPATPADHLPRGEWWRAYGDPVLDDLIARTDRANQTLKAALGTYRQARAAAAQARAGFLPEVGLSATAQRSRSAAIQGRSANQSNTTQLGLDASWEADLWGRIGRQVEAAGGDLDASAADLASVRLSLHAELVQNYFQLRVTDTQRALYARTVAAYEKALELARNRIAAGVATRGDEASALAQLRAAQAQAVDLELTRSQLANAIAVLVGEPASSFALPPADALAGVPAVPVGLPSELLERRPDIAAAERRVAAANARIGVAQAAWFPSLTLNASTGYAGNAFAQWFSASNLVWSFGLSAAQAVWDGGRRDAQIEAARAAHEVTVADYRQTVLIALQEVEDNLTALRLLDDEAALRAQALAAARDAEALALNRYRAGTASYTEVITAQTTALDNERTLMQLRGRQFSASALLNKAVGGGWDGRLSP</sequence>
<comment type="subcellular location">
    <subcellularLocation>
        <location evidence="2">Cell membrane</location>
        <topology evidence="2">Lipid-anchor</topology>
    </subcellularLocation>
</comment>
<gene>
    <name evidence="3" type="ORF">METUNv1_02707</name>
</gene>
<comment type="similarity">
    <text evidence="1 2">Belongs to the outer membrane factor (OMF) (TC 1.B.17) family.</text>
</comment>
<keyword evidence="4" id="KW-1185">Reference proteome</keyword>
<dbReference type="GO" id="GO:0005886">
    <property type="term" value="C:plasma membrane"/>
    <property type="evidence" value="ECO:0007669"/>
    <property type="project" value="UniProtKB-SubCell"/>
</dbReference>
<dbReference type="Gene3D" id="1.20.1600.10">
    <property type="entry name" value="Outer membrane efflux proteins (OEP)"/>
    <property type="match status" value="1"/>
</dbReference>
<dbReference type="RefSeq" id="WP_008062556.1">
    <property type="nucleotide sequence ID" value="NZ_AFHG01000052.1"/>
</dbReference>
<dbReference type="PANTHER" id="PTHR30203">
    <property type="entry name" value="OUTER MEMBRANE CATION EFFLUX PROTEIN"/>
    <property type="match status" value="1"/>
</dbReference>
<feature type="chain" id="PRO_5001438680" evidence="2">
    <location>
        <begin position="25"/>
        <end position="471"/>
    </location>
</feature>
<comment type="caution">
    <text evidence="3">The sequence shown here is derived from an EMBL/GenBank/DDBJ whole genome shotgun (WGS) entry which is preliminary data.</text>
</comment>
<dbReference type="InterPro" id="IPR010131">
    <property type="entry name" value="MdtP/NodT-like"/>
</dbReference>
<proteinExistence type="inferred from homology"/>
<dbReference type="Gene3D" id="2.20.200.10">
    <property type="entry name" value="Outer membrane efflux proteins (OEP)"/>
    <property type="match status" value="1"/>
</dbReference>
<feature type="signal peptide" evidence="2">
    <location>
        <begin position="1"/>
        <end position="24"/>
    </location>
</feature>
<dbReference type="GO" id="GO:0015562">
    <property type="term" value="F:efflux transmembrane transporter activity"/>
    <property type="evidence" value="ECO:0007669"/>
    <property type="project" value="InterPro"/>
</dbReference>
<dbReference type="Pfam" id="PF02321">
    <property type="entry name" value="OEP"/>
    <property type="match status" value="2"/>
</dbReference>
<dbReference type="InterPro" id="IPR003423">
    <property type="entry name" value="OMP_efflux"/>
</dbReference>
<name>F5REI9_METUF</name>
<evidence type="ECO:0000256" key="2">
    <source>
        <dbReference type="RuleBase" id="RU362097"/>
    </source>
</evidence>
<evidence type="ECO:0000256" key="1">
    <source>
        <dbReference type="ARBA" id="ARBA00007613"/>
    </source>
</evidence>
<keyword evidence="2" id="KW-0812">Transmembrane</keyword>
<keyword evidence="2" id="KW-1134">Transmembrane beta strand</keyword>
<dbReference type="AlphaFoldDB" id="F5REI9"/>
<dbReference type="SUPFAM" id="SSF56954">
    <property type="entry name" value="Outer membrane efflux proteins (OEP)"/>
    <property type="match status" value="1"/>
</dbReference>
<dbReference type="PANTHER" id="PTHR30203:SF33">
    <property type="entry name" value="BLR4455 PROTEIN"/>
    <property type="match status" value="1"/>
</dbReference>
<keyword evidence="2 3" id="KW-0449">Lipoprotein</keyword>
<keyword evidence="2" id="KW-0472">Membrane</keyword>
<keyword evidence="2" id="KW-0732">Signal</keyword>